<dbReference type="SUPFAM" id="SSF57850">
    <property type="entry name" value="RING/U-box"/>
    <property type="match status" value="2"/>
</dbReference>
<dbReference type="PANTHER" id="PTHR11685">
    <property type="entry name" value="RBR FAMILY RING FINGER AND IBR DOMAIN-CONTAINING"/>
    <property type="match status" value="1"/>
</dbReference>
<dbReference type="PROSITE" id="PS50089">
    <property type="entry name" value="ZF_RING_2"/>
    <property type="match status" value="1"/>
</dbReference>
<dbReference type="InterPro" id="IPR017907">
    <property type="entry name" value="Znf_RING_CS"/>
</dbReference>
<evidence type="ECO:0000256" key="7">
    <source>
        <dbReference type="ARBA" id="ARBA00022723"/>
    </source>
</evidence>
<keyword evidence="17" id="KW-1185">Reference proteome</keyword>
<keyword evidence="9 12" id="KW-0863">Zinc-finger</keyword>
<dbReference type="Gene3D" id="3.30.420.10">
    <property type="entry name" value="Ribonuclease H-like superfamily/Ribonuclease H"/>
    <property type="match status" value="1"/>
</dbReference>
<evidence type="ECO:0000313" key="17">
    <source>
        <dbReference type="Proteomes" id="UP001417504"/>
    </source>
</evidence>
<evidence type="ECO:0000256" key="2">
    <source>
        <dbReference type="ARBA" id="ARBA00001947"/>
    </source>
</evidence>
<dbReference type="InterPro" id="IPR002867">
    <property type="entry name" value="IBR_dom"/>
</dbReference>
<dbReference type="SMART" id="SM00647">
    <property type="entry name" value="IBR"/>
    <property type="match status" value="2"/>
</dbReference>
<dbReference type="CDD" id="cd22582">
    <property type="entry name" value="BRcat_RBR_unk"/>
    <property type="match status" value="1"/>
</dbReference>
<evidence type="ECO:0000256" key="10">
    <source>
        <dbReference type="ARBA" id="ARBA00022786"/>
    </source>
</evidence>
<evidence type="ECO:0000256" key="3">
    <source>
        <dbReference type="ARBA" id="ARBA00003976"/>
    </source>
</evidence>
<dbReference type="Gene3D" id="3.30.40.10">
    <property type="entry name" value="Zinc/RING finger domain, C3HC4 (zinc finger)"/>
    <property type="match status" value="1"/>
</dbReference>
<evidence type="ECO:0000259" key="14">
    <source>
        <dbReference type="PROSITE" id="PS50089"/>
    </source>
</evidence>
<dbReference type="Gene3D" id="1.20.120.1750">
    <property type="match status" value="1"/>
</dbReference>
<dbReference type="FunFam" id="1.20.120.1750:FF:000019">
    <property type="entry name" value="RBR-type E3 ubiquitin transferase"/>
    <property type="match status" value="1"/>
</dbReference>
<sequence length="518" mass="59476">MKRERESELHTVKQSKARIENEEEIDDSDVAYELQMREVTNHSLFALQQPPQSQEEEDEENQIALLQTLELLHKLDRERKGFEESQAEMRRVRQDLKLRVHDRNFAREISQIPEPEWLENGDNVERPFGAEAALADDVEPFKLYCKGLLSEEESVCVAAIAAAVCDPSGHMVLNVQKPLLGDWMSGWKDDLELKVEVKALIEGLTAALSLDVKRIDFYCDYYPLYQYITMRWLVKQQNIETVIDQVSLLQRKFVSCRPFFVARKDILYAFKLARGAIESQVTRSAECSNSKNVMETCSICLEDIAVGQMFSVDGCLHCFCHSCMKQHVEVKLLNGVFPRCPHENCDSKLDIDSSKKFLSSDLMEKMVIRLKEESIPVTEKVYCPFPHCSMLMSKTEALQCVKSVAATADQSGVGKCVKCHALFCIDCKVPWHNDMNCQEYKRSNPHPNAEDAKLKSLANQKLWRQCIKCSHMIELAEGCYHITCRCGYEFCYTCGALWKDKRPTCSCRIWDEDNIVNN</sequence>
<keyword evidence="11" id="KW-0862">Zinc</keyword>
<comment type="catalytic activity">
    <reaction evidence="1">
        <text>[E2 ubiquitin-conjugating enzyme]-S-ubiquitinyl-L-cysteine + [acceptor protein]-L-lysine = [E2 ubiquitin-conjugating enzyme]-L-cysteine + [acceptor protein]-N(6)-ubiquitinyl-L-lysine.</text>
        <dbReference type="EC" id="2.3.2.31"/>
    </reaction>
</comment>
<evidence type="ECO:0000256" key="8">
    <source>
        <dbReference type="ARBA" id="ARBA00022737"/>
    </source>
</evidence>
<dbReference type="InterPro" id="IPR013083">
    <property type="entry name" value="Znf_RING/FYVE/PHD"/>
</dbReference>
<evidence type="ECO:0000256" key="6">
    <source>
        <dbReference type="ARBA" id="ARBA00022679"/>
    </source>
</evidence>
<dbReference type="Proteomes" id="UP001417504">
    <property type="component" value="Unassembled WGS sequence"/>
</dbReference>
<dbReference type="CDD" id="cd22584">
    <property type="entry name" value="Rcat_RBR_unk"/>
    <property type="match status" value="1"/>
</dbReference>
<keyword evidence="7" id="KW-0479">Metal-binding</keyword>
<evidence type="ECO:0000256" key="5">
    <source>
        <dbReference type="ARBA" id="ARBA00012251"/>
    </source>
</evidence>
<dbReference type="FunFam" id="3.30.40.10:FF:000230">
    <property type="entry name" value="RBR-type E3 ubiquitin transferase"/>
    <property type="match status" value="1"/>
</dbReference>
<evidence type="ECO:0000256" key="1">
    <source>
        <dbReference type="ARBA" id="ARBA00001798"/>
    </source>
</evidence>
<feature type="domain" description="RING-type" evidence="14">
    <location>
        <begin position="297"/>
        <end position="341"/>
    </location>
</feature>
<comment type="similarity">
    <text evidence="4">Belongs to the RBR family. Ariadne subfamily.</text>
</comment>
<evidence type="ECO:0000256" key="11">
    <source>
        <dbReference type="ARBA" id="ARBA00022833"/>
    </source>
</evidence>
<comment type="function">
    <text evidence="3">Might act as an E3 ubiquitin-protein ligase, or as part of E3 complex, which accepts ubiquitin from specific E2 ubiquitin-conjugating enzymes and then transfers it to substrates.</text>
</comment>
<comment type="cofactor">
    <cofactor evidence="2">
        <name>Zn(2+)</name>
        <dbReference type="ChEBI" id="CHEBI:29105"/>
    </cofactor>
</comment>
<feature type="domain" description="RING-type" evidence="15">
    <location>
        <begin position="293"/>
        <end position="511"/>
    </location>
</feature>
<comment type="caution">
    <text evidence="16">The sequence shown here is derived from an EMBL/GenBank/DDBJ whole genome shotgun (WGS) entry which is preliminary data.</text>
</comment>
<keyword evidence="6" id="KW-0808">Transferase</keyword>
<dbReference type="GO" id="GO:0003676">
    <property type="term" value="F:nucleic acid binding"/>
    <property type="evidence" value="ECO:0007669"/>
    <property type="project" value="InterPro"/>
</dbReference>
<feature type="compositionally biased region" description="Basic and acidic residues" evidence="13">
    <location>
        <begin position="1"/>
        <end position="11"/>
    </location>
</feature>
<gene>
    <name evidence="16" type="ORF">Sjap_013945</name>
</gene>
<reference evidence="16 17" key="1">
    <citation type="submission" date="2024-01" db="EMBL/GenBank/DDBJ databases">
        <title>Genome assemblies of Stephania.</title>
        <authorList>
            <person name="Yang L."/>
        </authorList>
    </citation>
    <scope>NUCLEOTIDE SEQUENCE [LARGE SCALE GENOMIC DNA]</scope>
    <source>
        <strain evidence="16">QJT</strain>
        <tissue evidence="16">Leaf</tissue>
    </source>
</reference>
<dbReference type="InterPro" id="IPR002156">
    <property type="entry name" value="RNaseH_domain"/>
</dbReference>
<dbReference type="PROSITE" id="PS00518">
    <property type="entry name" value="ZF_RING_1"/>
    <property type="match status" value="1"/>
</dbReference>
<name>A0AAP0NZ34_9MAGN</name>
<protein>
    <recommendedName>
        <fullName evidence="5">RBR-type E3 ubiquitin transferase</fullName>
        <ecNumber evidence="5">2.3.2.31</ecNumber>
    </recommendedName>
</protein>
<dbReference type="AlphaFoldDB" id="A0AAP0NZ34"/>
<dbReference type="GO" id="GO:0016567">
    <property type="term" value="P:protein ubiquitination"/>
    <property type="evidence" value="ECO:0007669"/>
    <property type="project" value="InterPro"/>
</dbReference>
<dbReference type="Pfam" id="PF01485">
    <property type="entry name" value="IBR"/>
    <property type="match status" value="2"/>
</dbReference>
<keyword evidence="8" id="KW-0677">Repeat</keyword>
<dbReference type="GO" id="GO:0004523">
    <property type="term" value="F:RNA-DNA hybrid ribonuclease activity"/>
    <property type="evidence" value="ECO:0007669"/>
    <property type="project" value="InterPro"/>
</dbReference>
<dbReference type="InterPro" id="IPR031127">
    <property type="entry name" value="E3_UB_ligase_RBR"/>
</dbReference>
<feature type="region of interest" description="Disordered" evidence="13">
    <location>
        <begin position="1"/>
        <end position="23"/>
    </location>
</feature>
<dbReference type="InterPro" id="IPR001841">
    <property type="entry name" value="Znf_RING"/>
</dbReference>
<evidence type="ECO:0000259" key="15">
    <source>
        <dbReference type="PROSITE" id="PS51873"/>
    </source>
</evidence>
<dbReference type="EC" id="2.3.2.31" evidence="5"/>
<dbReference type="Pfam" id="PF13456">
    <property type="entry name" value="RVT_3"/>
    <property type="match status" value="1"/>
</dbReference>
<evidence type="ECO:0000256" key="12">
    <source>
        <dbReference type="PROSITE-ProRule" id="PRU00175"/>
    </source>
</evidence>
<evidence type="ECO:0000256" key="9">
    <source>
        <dbReference type="ARBA" id="ARBA00022771"/>
    </source>
</evidence>
<accession>A0AAP0NZ34</accession>
<dbReference type="InterPro" id="IPR044066">
    <property type="entry name" value="TRIAD_supradom"/>
</dbReference>
<organism evidence="16 17">
    <name type="scientific">Stephania japonica</name>
    <dbReference type="NCBI Taxonomy" id="461633"/>
    <lineage>
        <taxon>Eukaryota</taxon>
        <taxon>Viridiplantae</taxon>
        <taxon>Streptophyta</taxon>
        <taxon>Embryophyta</taxon>
        <taxon>Tracheophyta</taxon>
        <taxon>Spermatophyta</taxon>
        <taxon>Magnoliopsida</taxon>
        <taxon>Ranunculales</taxon>
        <taxon>Menispermaceae</taxon>
        <taxon>Menispermoideae</taxon>
        <taxon>Cissampelideae</taxon>
        <taxon>Stephania</taxon>
    </lineage>
</organism>
<dbReference type="PROSITE" id="PS51873">
    <property type="entry name" value="TRIAD"/>
    <property type="match status" value="1"/>
</dbReference>
<keyword evidence="10" id="KW-0833">Ubl conjugation pathway</keyword>
<proteinExistence type="inferred from homology"/>
<dbReference type="GO" id="GO:0008270">
    <property type="term" value="F:zinc ion binding"/>
    <property type="evidence" value="ECO:0007669"/>
    <property type="project" value="UniProtKB-KW"/>
</dbReference>
<dbReference type="EMBL" id="JBBNAE010000005">
    <property type="protein sequence ID" value="KAK9124343.1"/>
    <property type="molecule type" value="Genomic_DNA"/>
</dbReference>
<evidence type="ECO:0000256" key="4">
    <source>
        <dbReference type="ARBA" id="ARBA00005884"/>
    </source>
</evidence>
<evidence type="ECO:0000256" key="13">
    <source>
        <dbReference type="SAM" id="MobiDB-lite"/>
    </source>
</evidence>
<dbReference type="InterPro" id="IPR036397">
    <property type="entry name" value="RNaseH_sf"/>
</dbReference>
<dbReference type="GO" id="GO:0061630">
    <property type="term" value="F:ubiquitin protein ligase activity"/>
    <property type="evidence" value="ECO:0007669"/>
    <property type="project" value="UniProtKB-EC"/>
</dbReference>
<evidence type="ECO:0000313" key="16">
    <source>
        <dbReference type="EMBL" id="KAK9124343.1"/>
    </source>
</evidence>